<dbReference type="HOGENOM" id="CLU_2662209_0_0_2"/>
<proteinExistence type="predicted"/>
<name>B9LWB5_HALLT</name>
<dbReference type="EMBL" id="CP001366">
    <property type="protein sequence ID" value="ACM58505.1"/>
    <property type="molecule type" value="Genomic_DNA"/>
</dbReference>
<organism evidence="1 2">
    <name type="scientific">Halorubrum lacusprofundi (strain ATCC 49239 / DSM 5036 / JCM 8891 / ACAM 34)</name>
    <dbReference type="NCBI Taxonomy" id="416348"/>
    <lineage>
        <taxon>Archaea</taxon>
        <taxon>Methanobacteriati</taxon>
        <taxon>Methanobacteriota</taxon>
        <taxon>Stenosarchaea group</taxon>
        <taxon>Halobacteria</taxon>
        <taxon>Halobacteriales</taxon>
        <taxon>Haloferacaceae</taxon>
        <taxon>Halorubrum</taxon>
    </lineage>
</organism>
<dbReference type="Proteomes" id="UP000000740">
    <property type="component" value="Chromosome 2"/>
</dbReference>
<accession>B9LWB5</accession>
<dbReference type="KEGG" id="hla:Hlac_2955"/>
<evidence type="ECO:0000313" key="2">
    <source>
        <dbReference type="Proteomes" id="UP000000740"/>
    </source>
</evidence>
<sequence length="75" mass="8428">MGSDLPTIEFVGADGIRREHDYQRAPHAPWNALLVERESVDGEMRYVGTERLRELRVDGEPVTAVTLADADLNHL</sequence>
<keyword evidence="2" id="KW-1185">Reference proteome</keyword>
<dbReference type="RefSeq" id="WP_015911491.1">
    <property type="nucleotide sequence ID" value="NC_012028.1"/>
</dbReference>
<evidence type="ECO:0000313" key="1">
    <source>
        <dbReference type="EMBL" id="ACM58505.1"/>
    </source>
</evidence>
<dbReference type="GeneID" id="7398936"/>
<gene>
    <name evidence="1" type="ordered locus">Hlac_2955</name>
</gene>
<protein>
    <submittedName>
        <fullName evidence="1">Uncharacterized protein</fullName>
    </submittedName>
</protein>
<dbReference type="AlphaFoldDB" id="B9LWB5"/>
<reference evidence="1 2" key="1">
    <citation type="journal article" date="2016" name="Stand. Genomic Sci.">
        <title>Complete genome sequence of the Antarctic Halorubrum lacusprofundi type strain ACAM 34.</title>
        <authorList>
            <person name="Anderson I.J."/>
            <person name="DasSarma P."/>
            <person name="Lucas S."/>
            <person name="Copeland A."/>
            <person name="Lapidus A."/>
            <person name="Del Rio T.G."/>
            <person name="Tice H."/>
            <person name="Dalin E."/>
            <person name="Bruce D.C."/>
            <person name="Goodwin L."/>
            <person name="Pitluck S."/>
            <person name="Sims D."/>
            <person name="Brettin T.S."/>
            <person name="Detter J.C."/>
            <person name="Han C.S."/>
            <person name="Larimer F."/>
            <person name="Hauser L."/>
            <person name="Land M."/>
            <person name="Ivanova N."/>
            <person name="Richardson P."/>
            <person name="Cavicchioli R."/>
            <person name="DasSarma S."/>
            <person name="Woese C.R."/>
            <person name="Kyrpides N.C."/>
        </authorList>
    </citation>
    <scope>NUCLEOTIDE SEQUENCE [LARGE SCALE GENOMIC DNA]</scope>
    <source>
        <strain evidence="2">ATCC 49239 / DSM 5036 / JCM 8891 / ACAM 34</strain>
    </source>
</reference>